<organism evidence="1 2">
    <name type="scientific">Aeromicrobium piscarium</name>
    <dbReference type="NCBI Taxonomy" id="2590901"/>
    <lineage>
        <taxon>Bacteria</taxon>
        <taxon>Bacillati</taxon>
        <taxon>Actinomycetota</taxon>
        <taxon>Actinomycetes</taxon>
        <taxon>Propionibacteriales</taxon>
        <taxon>Nocardioidaceae</taxon>
        <taxon>Aeromicrobium</taxon>
    </lineage>
</organism>
<proteinExistence type="predicted"/>
<protein>
    <submittedName>
        <fullName evidence="1">Uncharacterized protein</fullName>
    </submittedName>
</protein>
<sequence>MDLEAPLEGWFTHLAWAIDLRLTGPFVRFSQKRAEHGRELARLAAELTAEEEVSTAHALEITAIPPIDGGPRYDLALLVHADEPLSDLLVERAAALGLDQPELALTARNAVRIGDTEERGGEILLNHFAGEASSEEAVGAWTSVARWYADKLGVDNSTLLEFTGEAPFLIMNYAVIPGKVVPFLVNQLLRPSFYRTVRGQLREVGITPFPLFARRLET</sequence>
<dbReference type="RefSeq" id="WP_143914710.1">
    <property type="nucleotide sequence ID" value="NZ_VLNT01000023.1"/>
</dbReference>
<accession>A0A554RN09</accession>
<dbReference type="OrthoDB" id="4760889at2"/>
<dbReference type="AlphaFoldDB" id="A0A554RN09"/>
<keyword evidence="2" id="KW-1185">Reference proteome</keyword>
<evidence type="ECO:0000313" key="2">
    <source>
        <dbReference type="Proteomes" id="UP000316988"/>
    </source>
</evidence>
<gene>
    <name evidence="1" type="ORF">FNM00_16880</name>
</gene>
<evidence type="ECO:0000313" key="1">
    <source>
        <dbReference type="EMBL" id="TSD55404.1"/>
    </source>
</evidence>
<name>A0A554RN09_9ACTN</name>
<comment type="caution">
    <text evidence="1">The sequence shown here is derived from an EMBL/GenBank/DDBJ whole genome shotgun (WGS) entry which is preliminary data.</text>
</comment>
<dbReference type="EMBL" id="VLNT01000023">
    <property type="protein sequence ID" value="TSD55404.1"/>
    <property type="molecule type" value="Genomic_DNA"/>
</dbReference>
<dbReference type="Proteomes" id="UP000316988">
    <property type="component" value="Unassembled WGS sequence"/>
</dbReference>
<reference evidence="1 2" key="1">
    <citation type="submission" date="2019-07" db="EMBL/GenBank/DDBJ databases">
        <authorList>
            <person name="Zhao L.H."/>
        </authorList>
    </citation>
    <scope>NUCLEOTIDE SEQUENCE [LARGE SCALE GENOMIC DNA]</scope>
    <source>
        <strain evidence="1 2">Co35</strain>
    </source>
</reference>